<proteinExistence type="predicted"/>
<protein>
    <submittedName>
        <fullName evidence="1">Uncharacterized protein</fullName>
    </submittedName>
</protein>
<organism evidence="1 2">
    <name type="scientific">Solanum verrucosum</name>
    <dbReference type="NCBI Taxonomy" id="315347"/>
    <lineage>
        <taxon>Eukaryota</taxon>
        <taxon>Viridiplantae</taxon>
        <taxon>Streptophyta</taxon>
        <taxon>Embryophyta</taxon>
        <taxon>Tracheophyta</taxon>
        <taxon>Spermatophyta</taxon>
        <taxon>Magnoliopsida</taxon>
        <taxon>eudicotyledons</taxon>
        <taxon>Gunneridae</taxon>
        <taxon>Pentapetalae</taxon>
        <taxon>asterids</taxon>
        <taxon>lamiids</taxon>
        <taxon>Solanales</taxon>
        <taxon>Solanaceae</taxon>
        <taxon>Solanoideae</taxon>
        <taxon>Solaneae</taxon>
        <taxon>Solanum</taxon>
    </lineage>
</organism>
<reference evidence="1" key="1">
    <citation type="submission" date="2023-08" db="EMBL/GenBank/DDBJ databases">
        <title>A de novo genome assembly of Solanum verrucosum Schlechtendal, a Mexican diploid species geographically isolated from the other diploid A-genome species in potato relatives.</title>
        <authorList>
            <person name="Hosaka K."/>
        </authorList>
    </citation>
    <scope>NUCLEOTIDE SEQUENCE</scope>
    <source>
        <tissue evidence="1">Young leaves</tissue>
    </source>
</reference>
<dbReference type="EMBL" id="CP133619">
    <property type="protein sequence ID" value="WMV41590.1"/>
    <property type="molecule type" value="Genomic_DNA"/>
</dbReference>
<keyword evidence="2" id="KW-1185">Reference proteome</keyword>
<name>A0AAF0U908_SOLVR</name>
<accession>A0AAF0U908</accession>
<dbReference type="Proteomes" id="UP001234989">
    <property type="component" value="Chromosome 8"/>
</dbReference>
<sequence length="68" mass="7619">MRSEISGVNLDKAHFEAMYNEDVHFLANQEGDFCLSYPRSGWNQGKSVIRRITESVGGISDIADRGEN</sequence>
<evidence type="ECO:0000313" key="1">
    <source>
        <dbReference type="EMBL" id="WMV41590.1"/>
    </source>
</evidence>
<dbReference type="AlphaFoldDB" id="A0AAF0U908"/>
<evidence type="ECO:0000313" key="2">
    <source>
        <dbReference type="Proteomes" id="UP001234989"/>
    </source>
</evidence>
<gene>
    <name evidence="1" type="ORF">MTR67_034975</name>
</gene>